<dbReference type="AlphaFoldDB" id="A0A0N0GZG6"/>
<dbReference type="InterPro" id="IPR025870">
    <property type="entry name" value="Glyoxalase-like_dom"/>
</dbReference>
<name>A0A0N0GZG6_9ACTN</name>
<organism evidence="2 3">
    <name type="scientific">Streptomyces chattanoogensis</name>
    <dbReference type="NCBI Taxonomy" id="66876"/>
    <lineage>
        <taxon>Bacteria</taxon>
        <taxon>Bacillati</taxon>
        <taxon>Actinomycetota</taxon>
        <taxon>Actinomycetes</taxon>
        <taxon>Kitasatosporales</taxon>
        <taxon>Streptomycetaceae</taxon>
        <taxon>Streptomyces</taxon>
    </lineage>
</organism>
<proteinExistence type="predicted"/>
<dbReference type="Gene3D" id="3.10.180.10">
    <property type="entry name" value="2,3-Dihydroxybiphenyl 1,2-Dioxygenase, domain 1"/>
    <property type="match status" value="1"/>
</dbReference>
<sequence>MTCSHVLCKVDSIADAVRDFEDLGFTMEWGSDPDRAHNALLWFTDGPFIEFFELPRAVALLRWPFAAAYGGPAGERLARWAGPGEGWRDLALETESTDLTEARAALLAAGVPVSRLIRGKRTRPDGAPVRYQFLAPRPASLPFVVSAYDPPQRPAQVTHANGAKGIARVRMGVADADRSSFDALIGDHDRWLTVEPAARTGVLAVELDGLESELDTDKLHGGALIASPASPASATREEA</sequence>
<keyword evidence="3" id="KW-1185">Reference proteome</keyword>
<dbReference type="PANTHER" id="PTHR40265">
    <property type="entry name" value="BLL2707 PROTEIN"/>
    <property type="match status" value="1"/>
</dbReference>
<evidence type="ECO:0000259" key="1">
    <source>
        <dbReference type="Pfam" id="PF13468"/>
    </source>
</evidence>
<dbReference type="InterPro" id="IPR029068">
    <property type="entry name" value="Glyas_Bleomycin-R_OHBP_Dase"/>
</dbReference>
<dbReference type="Proteomes" id="UP000037982">
    <property type="component" value="Unassembled WGS sequence"/>
</dbReference>
<comment type="caution">
    <text evidence="2">The sequence shown here is derived from an EMBL/GenBank/DDBJ whole genome shotgun (WGS) entry which is preliminary data.</text>
</comment>
<evidence type="ECO:0000313" key="2">
    <source>
        <dbReference type="EMBL" id="KPC62729.1"/>
    </source>
</evidence>
<evidence type="ECO:0000313" key="3">
    <source>
        <dbReference type="Proteomes" id="UP000037982"/>
    </source>
</evidence>
<dbReference type="PATRIC" id="fig|66876.3.peg.4019"/>
<gene>
    <name evidence="2" type="ORF">ADL29_18385</name>
</gene>
<dbReference type="Pfam" id="PF13468">
    <property type="entry name" value="Glyoxalase_3"/>
    <property type="match status" value="1"/>
</dbReference>
<dbReference type="EMBL" id="LGKG01000137">
    <property type="protein sequence ID" value="KPC62729.1"/>
    <property type="molecule type" value="Genomic_DNA"/>
</dbReference>
<dbReference type="SUPFAM" id="SSF54593">
    <property type="entry name" value="Glyoxalase/Bleomycin resistance protein/Dihydroxybiphenyl dioxygenase"/>
    <property type="match status" value="1"/>
</dbReference>
<protein>
    <recommendedName>
        <fullName evidence="1">Glyoxalase-like domain-containing protein</fullName>
    </recommendedName>
</protein>
<feature type="domain" description="Glyoxalase-like" evidence="1">
    <location>
        <begin position="5"/>
        <end position="178"/>
    </location>
</feature>
<reference evidence="3" key="1">
    <citation type="submission" date="2015-07" db="EMBL/GenBank/DDBJ databases">
        <authorList>
            <person name="Ju K.-S."/>
            <person name="Doroghazi J.R."/>
            <person name="Metcalf W.W."/>
        </authorList>
    </citation>
    <scope>NUCLEOTIDE SEQUENCE [LARGE SCALE GENOMIC DNA]</scope>
    <source>
        <strain evidence="3">NRRL ISP-5002</strain>
    </source>
</reference>
<accession>A0A0N0GZG6</accession>
<dbReference type="PANTHER" id="PTHR40265:SF1">
    <property type="entry name" value="GLYOXALASE-LIKE DOMAIN-CONTAINING PROTEIN"/>
    <property type="match status" value="1"/>
</dbReference>